<reference evidence="2" key="1">
    <citation type="submission" date="2022-03" db="EMBL/GenBank/DDBJ databases">
        <authorList>
            <person name="Sayadi A."/>
        </authorList>
    </citation>
    <scope>NUCLEOTIDE SEQUENCE</scope>
</reference>
<dbReference type="OrthoDB" id="8123891at2759"/>
<protein>
    <recommendedName>
        <fullName evidence="4">Reverse transcriptase domain-containing protein</fullName>
    </recommendedName>
</protein>
<dbReference type="AlphaFoldDB" id="A0A9P0KD66"/>
<sequence length="567" mass="64326">MKRWITREVVEATDRLRFYFEVKHKYPTEGNKEIYRDFKRQYNKILAKAKQNYNLTRLEESDNRNCLGHNKSNNRQFGFMKNKTTTDAILTLVNCIRQGFENKNKFLGLFTDLTAAFDWGTALKLMRSYLSDRFQVVCCNNRASEPMLAETGCLRFPCWGSTPLSHIVNDLPQAFKNEHGKEIILYADDATFGIAVERGVDAARMLGIILDRAKAWFVTNQLVLNEVKTETLCFETKPVSTVGEMTKTKFLGVVLDTSLLYNDHCADFHSYNTTHCNNLVLPTNRLGRTNSEDIKLYNALPDEATQKTSLGIRIERAVAVDAGIRIIPKTKDDYRRIIRLFKEENIPHHTFPLPTELNIHAVIRGIPASTTEQEVKGELEHAPFYIIRLERNGGVPMPLVMVILPKTEKSQQVFNEHELLGLSIRVEVQKNSRLIGQCHRCQKYGHAQSYCTAPPKCLKCAQDHMTYMCPQTRQEVRRCANSGGDHPANSPTCRFTHRRNLQVIAQRRAKSYADAARDDTSTAPAVSSSSTTTQNVDLATALRSLQHLISPLISATKTLQAIFPLNG</sequence>
<dbReference type="PANTHER" id="PTHR33273">
    <property type="entry name" value="DOMAIN-CONTAINING PROTEIN, PUTATIVE-RELATED"/>
    <property type="match status" value="1"/>
</dbReference>
<evidence type="ECO:0000313" key="3">
    <source>
        <dbReference type="Proteomes" id="UP001152888"/>
    </source>
</evidence>
<name>A0A9P0KD66_ACAOB</name>
<dbReference type="EMBL" id="CAKOFQ010006797">
    <property type="protein sequence ID" value="CAH1972322.1"/>
    <property type="molecule type" value="Genomic_DNA"/>
</dbReference>
<dbReference type="Proteomes" id="UP001152888">
    <property type="component" value="Unassembled WGS sequence"/>
</dbReference>
<organism evidence="2 3">
    <name type="scientific">Acanthoscelides obtectus</name>
    <name type="common">Bean weevil</name>
    <name type="synonym">Bruchus obtectus</name>
    <dbReference type="NCBI Taxonomy" id="200917"/>
    <lineage>
        <taxon>Eukaryota</taxon>
        <taxon>Metazoa</taxon>
        <taxon>Ecdysozoa</taxon>
        <taxon>Arthropoda</taxon>
        <taxon>Hexapoda</taxon>
        <taxon>Insecta</taxon>
        <taxon>Pterygota</taxon>
        <taxon>Neoptera</taxon>
        <taxon>Endopterygota</taxon>
        <taxon>Coleoptera</taxon>
        <taxon>Polyphaga</taxon>
        <taxon>Cucujiformia</taxon>
        <taxon>Chrysomeloidea</taxon>
        <taxon>Chrysomelidae</taxon>
        <taxon>Bruchinae</taxon>
        <taxon>Bruchini</taxon>
        <taxon>Acanthoscelides</taxon>
    </lineage>
</organism>
<gene>
    <name evidence="2" type="ORF">ACAOBT_LOCUS9930</name>
</gene>
<evidence type="ECO:0000256" key="1">
    <source>
        <dbReference type="SAM" id="MobiDB-lite"/>
    </source>
</evidence>
<accession>A0A9P0KD66</accession>
<feature type="compositionally biased region" description="Low complexity" evidence="1">
    <location>
        <begin position="521"/>
        <end position="533"/>
    </location>
</feature>
<evidence type="ECO:0008006" key="4">
    <source>
        <dbReference type="Google" id="ProtNLM"/>
    </source>
</evidence>
<comment type="caution">
    <text evidence="2">The sequence shown here is derived from an EMBL/GenBank/DDBJ whole genome shotgun (WGS) entry which is preliminary data.</text>
</comment>
<dbReference type="PANTHER" id="PTHR33273:SF2">
    <property type="entry name" value="ENDONUCLEASE_EXONUCLEASE_PHOSPHATASE DOMAIN-CONTAINING PROTEIN"/>
    <property type="match status" value="1"/>
</dbReference>
<keyword evidence="3" id="KW-1185">Reference proteome</keyword>
<feature type="region of interest" description="Disordered" evidence="1">
    <location>
        <begin position="512"/>
        <end position="533"/>
    </location>
</feature>
<proteinExistence type="predicted"/>
<evidence type="ECO:0000313" key="2">
    <source>
        <dbReference type="EMBL" id="CAH1972322.1"/>
    </source>
</evidence>